<evidence type="ECO:0000256" key="1">
    <source>
        <dbReference type="ARBA" id="ARBA00004418"/>
    </source>
</evidence>
<dbReference type="GO" id="GO:0042597">
    <property type="term" value="C:periplasmic space"/>
    <property type="evidence" value="ECO:0007669"/>
    <property type="project" value="UniProtKB-SubCell"/>
</dbReference>
<dbReference type="InterPro" id="IPR050597">
    <property type="entry name" value="Cytochrome_c_Oxidase_Subunit"/>
</dbReference>
<feature type="binding site" description="axial binding residue" evidence="9">
    <location>
        <position position="183"/>
    </location>
    <ligand>
        <name>heme c</name>
        <dbReference type="ChEBI" id="CHEBI:61717"/>
        <label>2</label>
    </ligand>
    <ligandPart>
        <name>Fe</name>
        <dbReference type="ChEBI" id="CHEBI:18248"/>
    </ligandPart>
</feature>
<name>A0A930G1W6_9RHOO</name>
<comment type="subcellular location">
    <subcellularLocation>
        <location evidence="1">Periplasm</location>
    </subcellularLocation>
</comment>
<evidence type="ECO:0000256" key="4">
    <source>
        <dbReference type="ARBA" id="ARBA00022723"/>
    </source>
</evidence>
<feature type="binding site" description="covalent" evidence="8">
    <location>
        <position position="142"/>
    </location>
    <ligand>
        <name>heme c</name>
        <dbReference type="ChEBI" id="CHEBI:61717"/>
        <label>2</label>
    </ligand>
</feature>
<dbReference type="InterPro" id="IPR024167">
    <property type="entry name" value="Cytochrome_c4-like"/>
</dbReference>
<evidence type="ECO:0000313" key="12">
    <source>
        <dbReference type="EMBL" id="MBF1165287.1"/>
    </source>
</evidence>
<evidence type="ECO:0000256" key="2">
    <source>
        <dbReference type="ARBA" id="ARBA00022448"/>
    </source>
</evidence>
<proteinExistence type="predicted"/>
<evidence type="ECO:0000259" key="11">
    <source>
        <dbReference type="PROSITE" id="PS51007"/>
    </source>
</evidence>
<dbReference type="EMBL" id="JABZMI010000179">
    <property type="protein sequence ID" value="MBF1165287.1"/>
    <property type="molecule type" value="Genomic_DNA"/>
</dbReference>
<evidence type="ECO:0000256" key="3">
    <source>
        <dbReference type="ARBA" id="ARBA00022617"/>
    </source>
</evidence>
<feature type="binding site" description="covalent" evidence="8">
    <location>
        <position position="54"/>
    </location>
    <ligand>
        <name>heme c</name>
        <dbReference type="ChEBI" id="CHEBI:61717"/>
        <label>1</label>
    </ligand>
</feature>
<evidence type="ECO:0000313" key="13">
    <source>
        <dbReference type="Proteomes" id="UP000718593"/>
    </source>
</evidence>
<keyword evidence="3 8" id="KW-0349">Heme</keyword>
<accession>A0A930G1W6</accession>
<feature type="signal peptide" evidence="10">
    <location>
        <begin position="1"/>
        <end position="19"/>
    </location>
</feature>
<evidence type="ECO:0000256" key="6">
    <source>
        <dbReference type="ARBA" id="ARBA00022982"/>
    </source>
</evidence>
<feature type="binding site" description="axial binding residue" evidence="9">
    <location>
        <position position="143"/>
    </location>
    <ligand>
        <name>heme c</name>
        <dbReference type="ChEBI" id="CHEBI:61717"/>
        <label>2</label>
    </ligand>
    <ligandPart>
        <name>Fe</name>
        <dbReference type="ChEBI" id="CHEBI:18248"/>
    </ligandPart>
</feature>
<dbReference type="SUPFAM" id="SSF46626">
    <property type="entry name" value="Cytochrome c"/>
    <property type="match status" value="2"/>
</dbReference>
<feature type="binding site" description="covalent" evidence="8">
    <location>
        <position position="51"/>
    </location>
    <ligand>
        <name>heme c</name>
        <dbReference type="ChEBI" id="CHEBI:61717"/>
        <label>1</label>
    </ligand>
</feature>
<dbReference type="InterPro" id="IPR009056">
    <property type="entry name" value="Cyt_c-like_dom"/>
</dbReference>
<dbReference type="PIRSF" id="PIRSF000005">
    <property type="entry name" value="Cytochrome_c4"/>
    <property type="match status" value="1"/>
</dbReference>
<keyword evidence="4 9" id="KW-0479">Metal-binding</keyword>
<dbReference type="PANTHER" id="PTHR33751">
    <property type="entry name" value="CBB3-TYPE CYTOCHROME C OXIDASE SUBUNIT FIXP"/>
    <property type="match status" value="1"/>
</dbReference>
<feature type="binding site" description="axial binding residue" evidence="9">
    <location>
        <position position="94"/>
    </location>
    <ligand>
        <name>heme c</name>
        <dbReference type="ChEBI" id="CHEBI:61717"/>
        <label>1</label>
    </ligand>
    <ligandPart>
        <name>Fe</name>
        <dbReference type="ChEBI" id="CHEBI:18248"/>
    </ligandPart>
</feature>
<dbReference type="Gene3D" id="1.10.760.10">
    <property type="entry name" value="Cytochrome c-like domain"/>
    <property type="match status" value="2"/>
</dbReference>
<dbReference type="GO" id="GO:0005506">
    <property type="term" value="F:iron ion binding"/>
    <property type="evidence" value="ECO:0007669"/>
    <property type="project" value="InterPro"/>
</dbReference>
<keyword evidence="10" id="KW-0732">Signal</keyword>
<evidence type="ECO:0000256" key="7">
    <source>
        <dbReference type="ARBA" id="ARBA00023004"/>
    </source>
</evidence>
<evidence type="ECO:0000256" key="8">
    <source>
        <dbReference type="PIRSR" id="PIRSR000005-1"/>
    </source>
</evidence>
<feature type="binding site" description="covalent" evidence="8">
    <location>
        <position position="139"/>
    </location>
    <ligand>
        <name>heme c</name>
        <dbReference type="ChEBI" id="CHEBI:61717"/>
        <label>2</label>
    </ligand>
</feature>
<feature type="domain" description="Cytochrome c" evidence="11">
    <location>
        <begin position="126"/>
        <end position="206"/>
    </location>
</feature>
<protein>
    <submittedName>
        <fullName evidence="12">C-type cytochrome</fullName>
    </submittedName>
</protein>
<dbReference type="PROSITE" id="PS51007">
    <property type="entry name" value="CYTC"/>
    <property type="match status" value="2"/>
</dbReference>
<dbReference type="Proteomes" id="UP000718593">
    <property type="component" value="Unassembled WGS sequence"/>
</dbReference>
<organism evidence="12 13">
    <name type="scientific">Dechloromonas agitata</name>
    <dbReference type="NCBI Taxonomy" id="73030"/>
    <lineage>
        <taxon>Bacteria</taxon>
        <taxon>Pseudomonadati</taxon>
        <taxon>Pseudomonadota</taxon>
        <taxon>Betaproteobacteria</taxon>
        <taxon>Rhodocyclales</taxon>
        <taxon>Azonexaceae</taxon>
        <taxon>Dechloromonas</taxon>
    </lineage>
</organism>
<evidence type="ECO:0000256" key="9">
    <source>
        <dbReference type="PIRSR" id="PIRSR000005-2"/>
    </source>
</evidence>
<keyword evidence="6" id="KW-0249">Electron transport</keyword>
<dbReference type="GO" id="GO:0009055">
    <property type="term" value="F:electron transfer activity"/>
    <property type="evidence" value="ECO:0007669"/>
    <property type="project" value="InterPro"/>
</dbReference>
<feature type="binding site" description="axial binding residue" evidence="9">
    <location>
        <position position="55"/>
    </location>
    <ligand>
        <name>heme c</name>
        <dbReference type="ChEBI" id="CHEBI:61717"/>
        <label>1</label>
    </ligand>
    <ligandPart>
        <name>Fe</name>
        <dbReference type="ChEBI" id="CHEBI:18248"/>
    </ligandPart>
</feature>
<keyword evidence="7 9" id="KW-0408">Iron</keyword>
<comment type="caution">
    <text evidence="12">The sequence shown here is derived from an EMBL/GenBank/DDBJ whole genome shotgun (WGS) entry which is preliminary data.</text>
</comment>
<keyword evidence="5" id="KW-0574">Periplasm</keyword>
<evidence type="ECO:0000256" key="5">
    <source>
        <dbReference type="ARBA" id="ARBA00022764"/>
    </source>
</evidence>
<comment type="PTM">
    <text evidence="8">Binds 2 heme c groups covalently per subunit.</text>
</comment>
<evidence type="ECO:0000256" key="10">
    <source>
        <dbReference type="SAM" id="SignalP"/>
    </source>
</evidence>
<keyword evidence="2" id="KW-0813">Transport</keyword>
<dbReference type="Pfam" id="PF00034">
    <property type="entry name" value="Cytochrom_C"/>
    <property type="match status" value="1"/>
</dbReference>
<gene>
    <name evidence="12" type="ORF">HXL68_09605</name>
</gene>
<feature type="domain" description="Cytochrome c" evidence="11">
    <location>
        <begin position="39"/>
        <end position="117"/>
    </location>
</feature>
<reference evidence="12" key="1">
    <citation type="submission" date="2020-04" db="EMBL/GenBank/DDBJ databases">
        <title>Deep metagenomics examines the oral microbiome during advanced dental caries in children, revealing novel taxa and co-occurrences with host molecules.</title>
        <authorList>
            <person name="Baker J.L."/>
            <person name="Morton J.T."/>
            <person name="Dinis M."/>
            <person name="Alvarez R."/>
            <person name="Tran N.C."/>
            <person name="Knight R."/>
            <person name="Edlund A."/>
        </authorList>
    </citation>
    <scope>NUCLEOTIDE SEQUENCE</scope>
    <source>
        <strain evidence="12">JCVI_32_bin.24</strain>
    </source>
</reference>
<dbReference type="GO" id="GO:0020037">
    <property type="term" value="F:heme binding"/>
    <property type="evidence" value="ECO:0007669"/>
    <property type="project" value="InterPro"/>
</dbReference>
<dbReference type="AlphaFoldDB" id="A0A930G1W6"/>
<dbReference type="PANTHER" id="PTHR33751:SF9">
    <property type="entry name" value="CYTOCHROME C4"/>
    <property type="match status" value="1"/>
</dbReference>
<sequence>MRTLLWAIGFLVTSVSASAQPAAVERLNAVQGDPVALKAAIEAGRKASFFCANCHGETGISKTPEVPNLAGQNPAYLLEQIRKFGSGERQDAFMQGLIKVLKDEERVQMALFYAAQAAPPTKANAAQAARGKDLYAKLCARCHGELARGNDLYPRLAGQNAVYLQTSVARYRDGTGIRNNQLMAIATAPLKNDDIAAIAQYLTQMP</sequence>
<dbReference type="InterPro" id="IPR036909">
    <property type="entry name" value="Cyt_c-like_dom_sf"/>
</dbReference>
<feature type="chain" id="PRO_5037575021" evidence="10">
    <location>
        <begin position="20"/>
        <end position="206"/>
    </location>
</feature>